<dbReference type="AlphaFoldDB" id="A0A6H5GJC5"/>
<organism evidence="1 2">
    <name type="scientific">Nesidiocoris tenuis</name>
    <dbReference type="NCBI Taxonomy" id="355587"/>
    <lineage>
        <taxon>Eukaryota</taxon>
        <taxon>Metazoa</taxon>
        <taxon>Ecdysozoa</taxon>
        <taxon>Arthropoda</taxon>
        <taxon>Hexapoda</taxon>
        <taxon>Insecta</taxon>
        <taxon>Pterygota</taxon>
        <taxon>Neoptera</taxon>
        <taxon>Paraneoptera</taxon>
        <taxon>Hemiptera</taxon>
        <taxon>Heteroptera</taxon>
        <taxon>Panheteroptera</taxon>
        <taxon>Cimicomorpha</taxon>
        <taxon>Miridae</taxon>
        <taxon>Dicyphina</taxon>
        <taxon>Nesidiocoris</taxon>
    </lineage>
</organism>
<reference evidence="1 2" key="1">
    <citation type="submission" date="2020-02" db="EMBL/GenBank/DDBJ databases">
        <authorList>
            <person name="Ferguson B K."/>
        </authorList>
    </citation>
    <scope>NUCLEOTIDE SEQUENCE [LARGE SCALE GENOMIC DNA]</scope>
</reference>
<keyword evidence="2" id="KW-1185">Reference proteome</keyword>
<feature type="non-terminal residue" evidence="1">
    <location>
        <position position="1"/>
    </location>
</feature>
<evidence type="ECO:0000313" key="1">
    <source>
        <dbReference type="EMBL" id="CAB0003054.1"/>
    </source>
</evidence>
<name>A0A6H5GJC5_9HEMI</name>
<dbReference type="EMBL" id="CADCXU010013283">
    <property type="protein sequence ID" value="CAB0003054.1"/>
    <property type="molecule type" value="Genomic_DNA"/>
</dbReference>
<feature type="non-terminal residue" evidence="1">
    <location>
        <position position="77"/>
    </location>
</feature>
<evidence type="ECO:0000313" key="2">
    <source>
        <dbReference type="Proteomes" id="UP000479000"/>
    </source>
</evidence>
<sequence>IPQYAGSGLGCTCVVTSASSGGHSGSDPCYLMVFEIKTNFLEVMDAHPQECSFTSFKVSSIQTHNAIGIDQHPLALA</sequence>
<protein>
    <submittedName>
        <fullName evidence="1">Uncharacterized protein</fullName>
    </submittedName>
</protein>
<proteinExistence type="predicted"/>
<gene>
    <name evidence="1" type="ORF">NTEN_LOCUS8735</name>
</gene>
<accession>A0A6H5GJC5</accession>
<dbReference type="Proteomes" id="UP000479000">
    <property type="component" value="Unassembled WGS sequence"/>
</dbReference>